<feature type="compositionally biased region" description="Pro residues" evidence="2">
    <location>
        <begin position="122"/>
        <end position="137"/>
    </location>
</feature>
<dbReference type="InterPro" id="IPR023299">
    <property type="entry name" value="ATPase_P-typ_cyto_dom_N"/>
</dbReference>
<feature type="transmembrane region" description="Helical" evidence="3">
    <location>
        <begin position="940"/>
        <end position="962"/>
    </location>
</feature>
<feature type="compositionally biased region" description="Basic and acidic residues" evidence="2">
    <location>
        <begin position="106"/>
        <end position="120"/>
    </location>
</feature>
<dbReference type="EMBL" id="DWWN01000011">
    <property type="protein sequence ID" value="HJC44823.1"/>
    <property type="molecule type" value="Genomic_DNA"/>
</dbReference>
<dbReference type="PANTHER" id="PTHR13037">
    <property type="entry name" value="FORMIN"/>
    <property type="match status" value="1"/>
</dbReference>
<feature type="transmembrane region" description="Helical" evidence="3">
    <location>
        <begin position="607"/>
        <end position="627"/>
    </location>
</feature>
<sequence>MPKDADRRDVTRDENEQKKFETFFTTSVAQVPEEMINPSRQPDRKHGLLARFFGRLEKARGNPPPDEPEEEVFWAETPIAPTGEIMLDRSAPEKADGSLELAAHPSLEDLTRELEADRPAAETPPPEPQPPETPAPAPARTAQPAPVGPAKPEPARLEPEKPEPAKPEPLRLEEPPVQSAPAPEPEQKPKPEPKPKPRPAPAARTGTSNAARPAAASQPARAKPAPNRDKPHKKQARRPDAEDKELEELKVMLETMGPQPVKAPPKPEEDKEITQQVGGFHFFGVGEDEAPRGETPPPSLDDTMSIELHEEEPAPEAPAPTPTTQDAPEAAESHAAPAHAASRRRGKKTRAKPAAEPERLPEQEAVPAQEPAPAAPAAAETEPASAPEETAAADTPQTPEESAQALGQTVASLNLRCALSGILAAALLWAGLVYEGILPAMAGLSPAVAPAAFMGANLLLLAGALAVSYSVLRDGLLGLVKAPSYETMPALAGAAALLQAVVALLNPDAYQATTLTLMSGAAALALFMANLGNRLLAASVRDGYKLAASGVEHEGAYRAKDKDLIRCLAPTLEEKDPWILLSRPVEGDGGFLAQSFGPRAGEKRAQLLARILLGCAAVGAVWMLATGKGVNGAAAALAAILCLGAPLSATLIAGLTALRTERTAGAVGAVIPGWPGIEELNGIDTVQVDAGELFTPESAQLEDIRIFKGGRIDRAILYAGSVLNQGCNTLSRLFRTIIADRTDILPPVKDLEVHTGLGFSAWCDNNRILIGTRAYMEQEGVPLPEADYEAKHSRNGELQVLYLAVSGNMYAMFVLRYVGGKHAARCLSILQKENIRLLVTCQDPSLTAEKIAAAYHLPEGFVTVLNEQQCAALAPAVSATRDADCCMLHLKGFASLTGGLRAAQRAQAAENTGAAIQMVSAGFSALIGLLLSYSGSVGTLSLLVVLMYQAAWSGLCIAAAAMKQHS</sequence>
<evidence type="ECO:0000256" key="1">
    <source>
        <dbReference type="ARBA" id="ARBA00022581"/>
    </source>
</evidence>
<feature type="compositionally biased region" description="Basic and acidic residues" evidence="2">
    <location>
        <begin position="237"/>
        <end position="251"/>
    </location>
</feature>
<evidence type="ECO:0000313" key="5">
    <source>
        <dbReference type="Proteomes" id="UP000823906"/>
    </source>
</evidence>
<feature type="transmembrane region" description="Helical" evidence="3">
    <location>
        <begin position="510"/>
        <end position="531"/>
    </location>
</feature>
<dbReference type="Gene3D" id="3.40.50.1000">
    <property type="entry name" value="HAD superfamily/HAD-like"/>
    <property type="match status" value="1"/>
</dbReference>
<reference evidence="4" key="1">
    <citation type="journal article" date="2021" name="PeerJ">
        <title>Extensive microbial diversity within the chicken gut microbiome revealed by metagenomics and culture.</title>
        <authorList>
            <person name="Gilroy R."/>
            <person name="Ravi A."/>
            <person name="Getino M."/>
            <person name="Pursley I."/>
            <person name="Horton D.L."/>
            <person name="Alikhan N.F."/>
            <person name="Baker D."/>
            <person name="Gharbi K."/>
            <person name="Hall N."/>
            <person name="Watson M."/>
            <person name="Adriaenssens E.M."/>
            <person name="Foster-Nyarko E."/>
            <person name="Jarju S."/>
            <person name="Secka A."/>
            <person name="Antonio M."/>
            <person name="Oren A."/>
            <person name="Chaudhuri R.R."/>
            <person name="La Ragione R."/>
            <person name="Hildebrand F."/>
            <person name="Pallen M.J."/>
        </authorList>
    </citation>
    <scope>NUCLEOTIDE SEQUENCE</scope>
    <source>
        <strain evidence="4">ChiSjej5B23-2810</strain>
    </source>
</reference>
<evidence type="ECO:0000256" key="3">
    <source>
        <dbReference type="SAM" id="Phobius"/>
    </source>
</evidence>
<dbReference type="Proteomes" id="UP000823906">
    <property type="component" value="Unassembled WGS sequence"/>
</dbReference>
<feature type="transmembrane region" description="Helical" evidence="3">
    <location>
        <begin position="413"/>
        <end position="432"/>
    </location>
</feature>
<feature type="transmembrane region" description="Helical" evidence="3">
    <location>
        <begin position="452"/>
        <end position="472"/>
    </location>
</feature>
<feature type="compositionally biased region" description="Basic residues" evidence="2">
    <location>
        <begin position="341"/>
        <end position="351"/>
    </location>
</feature>
<feature type="compositionally biased region" description="Basic and acidic residues" evidence="2">
    <location>
        <begin position="153"/>
        <end position="174"/>
    </location>
</feature>
<dbReference type="InterPro" id="IPR023214">
    <property type="entry name" value="HAD_sf"/>
</dbReference>
<dbReference type="PANTHER" id="PTHR13037:SF24">
    <property type="entry name" value="POLYCOMB PROTEIN PCL-RELATED"/>
    <property type="match status" value="1"/>
</dbReference>
<keyword evidence="3" id="KW-1133">Transmembrane helix</keyword>
<accession>A0A9D2P9I3</accession>
<name>A0A9D2P9I3_9FIRM</name>
<feature type="compositionally biased region" description="Basic and acidic residues" evidence="2">
    <location>
        <begin position="185"/>
        <end position="195"/>
    </location>
</feature>
<keyword evidence="3" id="KW-0472">Membrane</keyword>
<feature type="compositionally biased region" description="Low complexity" evidence="2">
    <location>
        <begin position="363"/>
        <end position="401"/>
    </location>
</feature>
<evidence type="ECO:0000256" key="2">
    <source>
        <dbReference type="SAM" id="MobiDB-lite"/>
    </source>
</evidence>
<dbReference type="GO" id="GO:0000166">
    <property type="term" value="F:nucleotide binding"/>
    <property type="evidence" value="ECO:0007669"/>
    <property type="project" value="InterPro"/>
</dbReference>
<proteinExistence type="predicted"/>
<feature type="compositionally biased region" description="Basic and acidic residues" evidence="2">
    <location>
        <begin position="353"/>
        <end position="362"/>
    </location>
</feature>
<organism evidence="4 5">
    <name type="scientific">Candidatus Faecalibacterium faecigallinarum</name>
    <dbReference type="NCBI Taxonomy" id="2838577"/>
    <lineage>
        <taxon>Bacteria</taxon>
        <taxon>Bacillati</taxon>
        <taxon>Bacillota</taxon>
        <taxon>Clostridia</taxon>
        <taxon>Eubacteriales</taxon>
        <taxon>Oscillospiraceae</taxon>
        <taxon>Faecalibacterium</taxon>
    </lineage>
</organism>
<feature type="region of interest" description="Disordered" evidence="2">
    <location>
        <begin position="83"/>
        <end position="404"/>
    </location>
</feature>
<gene>
    <name evidence="4" type="ORF">H9703_01575</name>
</gene>
<protein>
    <submittedName>
        <fullName evidence="4">Cell envelope biogenesis protein OmpA</fullName>
    </submittedName>
</protein>
<keyword evidence="3" id="KW-0812">Transmembrane</keyword>
<feature type="transmembrane region" description="Helical" evidence="3">
    <location>
        <begin position="633"/>
        <end position="658"/>
    </location>
</feature>
<comment type="caution">
    <text evidence="4">The sequence shown here is derived from an EMBL/GenBank/DDBJ whole genome shotgun (WGS) entry which is preliminary data.</text>
</comment>
<reference evidence="4" key="2">
    <citation type="submission" date="2021-04" db="EMBL/GenBank/DDBJ databases">
        <authorList>
            <person name="Gilroy R."/>
        </authorList>
    </citation>
    <scope>NUCLEOTIDE SEQUENCE</scope>
    <source>
        <strain evidence="4">ChiSjej5B23-2810</strain>
    </source>
</reference>
<feature type="compositionally biased region" description="Basic and acidic residues" evidence="2">
    <location>
        <begin position="86"/>
        <end position="97"/>
    </location>
</feature>
<feature type="transmembrane region" description="Helical" evidence="3">
    <location>
        <begin position="914"/>
        <end position="934"/>
    </location>
</feature>
<evidence type="ECO:0000313" key="4">
    <source>
        <dbReference type="EMBL" id="HJC44823.1"/>
    </source>
</evidence>
<dbReference type="Gene3D" id="3.40.1110.10">
    <property type="entry name" value="Calcium-transporting ATPase, cytoplasmic domain N"/>
    <property type="match status" value="1"/>
</dbReference>
<feature type="compositionally biased region" description="Low complexity" evidence="2">
    <location>
        <begin position="210"/>
        <end position="225"/>
    </location>
</feature>
<feature type="compositionally biased region" description="Low complexity" evidence="2">
    <location>
        <begin position="322"/>
        <end position="340"/>
    </location>
</feature>
<feature type="transmembrane region" description="Helical" evidence="3">
    <location>
        <begin position="484"/>
        <end position="504"/>
    </location>
</feature>
<keyword evidence="1" id="KW-0945">Host-virus interaction</keyword>
<dbReference type="AlphaFoldDB" id="A0A9D2P9I3"/>